<keyword evidence="1" id="KW-0175">Coiled coil</keyword>
<feature type="region of interest" description="Disordered" evidence="2">
    <location>
        <begin position="13"/>
        <end position="35"/>
    </location>
</feature>
<gene>
    <name evidence="3" type="ORF">RIF29_20611</name>
</gene>
<dbReference type="PANTHER" id="PTHR36402">
    <property type="entry name" value="EXPRESSED PROTEIN"/>
    <property type="match status" value="1"/>
</dbReference>
<feature type="region of interest" description="Disordered" evidence="2">
    <location>
        <begin position="243"/>
        <end position="266"/>
    </location>
</feature>
<evidence type="ECO:0000313" key="3">
    <source>
        <dbReference type="EMBL" id="KAK7267930.1"/>
    </source>
</evidence>
<protein>
    <submittedName>
        <fullName evidence="3">Uncharacterized protein</fullName>
    </submittedName>
</protein>
<reference evidence="3 4" key="1">
    <citation type="submission" date="2024-01" db="EMBL/GenBank/DDBJ databases">
        <title>The genomes of 5 underutilized Papilionoideae crops provide insights into root nodulation and disease resistanc.</title>
        <authorList>
            <person name="Yuan L."/>
        </authorList>
    </citation>
    <scope>NUCLEOTIDE SEQUENCE [LARGE SCALE GENOMIC DNA]</scope>
    <source>
        <strain evidence="3">ZHUSHIDOU_FW_LH</strain>
        <tissue evidence="3">Leaf</tissue>
    </source>
</reference>
<evidence type="ECO:0000256" key="2">
    <source>
        <dbReference type="SAM" id="MobiDB-lite"/>
    </source>
</evidence>
<dbReference type="EMBL" id="JAYWIO010000004">
    <property type="protein sequence ID" value="KAK7267930.1"/>
    <property type="molecule type" value="Genomic_DNA"/>
</dbReference>
<dbReference type="AlphaFoldDB" id="A0AAN9F5Y0"/>
<dbReference type="Proteomes" id="UP001372338">
    <property type="component" value="Unassembled WGS sequence"/>
</dbReference>
<evidence type="ECO:0000256" key="1">
    <source>
        <dbReference type="SAM" id="Coils"/>
    </source>
</evidence>
<feature type="coiled-coil region" evidence="1">
    <location>
        <begin position="97"/>
        <end position="124"/>
    </location>
</feature>
<proteinExistence type="predicted"/>
<keyword evidence="4" id="KW-1185">Reference proteome</keyword>
<sequence length="266" mass="30609">MAGMAMHKALFRPSSLRQFSTSAKPSHHNNHHDNHKYLEPNSFLGSWQAPRNPKEAEARLALLRREYVKEVRKEYVREMELMALEKQRKDKARREALRVANEERRKLKAEAAKVRAQERQIAQQQFHETLLKERAAKLECWRMQIQKHSEKKTEKKELLRKQSSIWIDEADLEKKILNVAAALAAVNLVVPQPDVSNQVTHAESDDNKIQGVVKEKEVQDISPAPSMVPQALEEIGEQWTPVKTRGKVTRRGIKEGENSKAHLSNG</sequence>
<accession>A0AAN9F5Y0</accession>
<feature type="compositionally biased region" description="Polar residues" evidence="2">
    <location>
        <begin position="15"/>
        <end position="24"/>
    </location>
</feature>
<organism evidence="3 4">
    <name type="scientific">Crotalaria pallida</name>
    <name type="common">Smooth rattlebox</name>
    <name type="synonym">Crotalaria striata</name>
    <dbReference type="NCBI Taxonomy" id="3830"/>
    <lineage>
        <taxon>Eukaryota</taxon>
        <taxon>Viridiplantae</taxon>
        <taxon>Streptophyta</taxon>
        <taxon>Embryophyta</taxon>
        <taxon>Tracheophyta</taxon>
        <taxon>Spermatophyta</taxon>
        <taxon>Magnoliopsida</taxon>
        <taxon>eudicotyledons</taxon>
        <taxon>Gunneridae</taxon>
        <taxon>Pentapetalae</taxon>
        <taxon>rosids</taxon>
        <taxon>fabids</taxon>
        <taxon>Fabales</taxon>
        <taxon>Fabaceae</taxon>
        <taxon>Papilionoideae</taxon>
        <taxon>50 kb inversion clade</taxon>
        <taxon>genistoids sensu lato</taxon>
        <taxon>core genistoids</taxon>
        <taxon>Crotalarieae</taxon>
        <taxon>Crotalaria</taxon>
    </lineage>
</organism>
<name>A0AAN9F5Y0_CROPI</name>
<dbReference type="PANTHER" id="PTHR36402:SF1">
    <property type="entry name" value="EXPRESSED PROTEIN"/>
    <property type="match status" value="1"/>
</dbReference>
<evidence type="ECO:0000313" key="4">
    <source>
        <dbReference type="Proteomes" id="UP001372338"/>
    </source>
</evidence>
<comment type="caution">
    <text evidence="3">The sequence shown here is derived from an EMBL/GenBank/DDBJ whole genome shotgun (WGS) entry which is preliminary data.</text>
</comment>